<protein>
    <submittedName>
        <fullName evidence="1">Uncharacterized protein</fullName>
    </submittedName>
</protein>
<proteinExistence type="predicted"/>
<name>A0AAE9JQG1_CAEBR</name>
<dbReference type="EMBL" id="CP092625">
    <property type="protein sequence ID" value="UMM40016.1"/>
    <property type="molecule type" value="Genomic_DNA"/>
</dbReference>
<gene>
    <name evidence="1" type="ORF">L5515_016814</name>
</gene>
<dbReference type="Proteomes" id="UP000829354">
    <property type="component" value="Chromosome X"/>
</dbReference>
<keyword evidence="2" id="KW-1185">Reference proteome</keyword>
<dbReference type="AlphaFoldDB" id="A0AAE9JQG1"/>
<reference evidence="1 2" key="1">
    <citation type="submission" date="2022-04" db="EMBL/GenBank/DDBJ databases">
        <title>Chromosome-level reference genomes for two strains of Caenorhabditis briggsae: an improved platform for comparative genomics.</title>
        <authorList>
            <person name="Stevens L."/>
            <person name="Andersen E."/>
        </authorList>
    </citation>
    <scope>NUCLEOTIDE SEQUENCE [LARGE SCALE GENOMIC DNA]</scope>
    <source>
        <strain evidence="1">VX34</strain>
        <tissue evidence="1">Whole-organism</tissue>
    </source>
</reference>
<organism evidence="1 2">
    <name type="scientific">Caenorhabditis briggsae</name>
    <dbReference type="NCBI Taxonomy" id="6238"/>
    <lineage>
        <taxon>Eukaryota</taxon>
        <taxon>Metazoa</taxon>
        <taxon>Ecdysozoa</taxon>
        <taxon>Nematoda</taxon>
        <taxon>Chromadorea</taxon>
        <taxon>Rhabditida</taxon>
        <taxon>Rhabditina</taxon>
        <taxon>Rhabditomorpha</taxon>
        <taxon>Rhabditoidea</taxon>
        <taxon>Rhabditidae</taxon>
        <taxon>Peloderinae</taxon>
        <taxon>Caenorhabditis</taxon>
    </lineage>
</organism>
<evidence type="ECO:0000313" key="1">
    <source>
        <dbReference type="EMBL" id="UMM40016.1"/>
    </source>
</evidence>
<sequence>MTHLAQAVEFTKDEVKKIEKVEFPTLAGCLHYMANAEMSISDIDLFNETIEYLSHVNKVRLKSATSKYPVWPVPMRSRTGNTDDHISKIERTMENLRQVLEDLKNLEMKKPSGLSESGEQNWKSHCEAHSFFMESLLIRFPIRGNPIWHKRVPPTAKWSYGYLYHICYFDNKFDSRLTAEDLPDVKELLQPWKIGNPVPLFKLIEKSYHDRYFAAATEKVMRTPEFESNGDFGKYYVVLLYMMCSRKSVKEHICRKLNYSEAAHRPVKEIIEWLAKLLDRVHGRDYDLEKMIISMIKNRKYYKFEPKEEEEVELVDVADDEPAVRVPKRSLPGTSQNHVVIEIDEDEQNEDDETQAKVPPVIYDIDNQEVDGHHGHDVQPKRIKIEVDEAAIVEAGQVGNEVLQARDDEIDIVEAAEDADAWDSSRGFTSRL</sequence>
<accession>A0AAE9JQG1</accession>
<evidence type="ECO:0000313" key="2">
    <source>
        <dbReference type="Proteomes" id="UP000829354"/>
    </source>
</evidence>